<feature type="transmembrane region" description="Helical" evidence="1">
    <location>
        <begin position="105"/>
        <end position="128"/>
    </location>
</feature>
<name>A0A8J7FIR1_9CYAN</name>
<dbReference type="SUPFAM" id="SSF54913">
    <property type="entry name" value="GlnB-like"/>
    <property type="match status" value="1"/>
</dbReference>
<dbReference type="AlphaFoldDB" id="A0A8J7FIR1"/>
<sequence>MNYDELVTIATFTNSIEASLAQQQLKAARISCILADEATTNFAWHLSVAVGWIKLKVHRADINNAIDILTATNIPFQAFDDDTADDEFEKISPADQTLETAFRSAVIGLIFFPLQLYSLWLLGVLLFSGWGISRDRYLKATITIILDILIIFIFWQFIAFLL</sequence>
<evidence type="ECO:0000313" key="3">
    <source>
        <dbReference type="Proteomes" id="UP000620559"/>
    </source>
</evidence>
<dbReference type="Proteomes" id="UP000620559">
    <property type="component" value="Unassembled WGS sequence"/>
</dbReference>
<reference evidence="2" key="1">
    <citation type="submission" date="2020-10" db="EMBL/GenBank/DDBJ databases">
        <authorList>
            <person name="Castelo-Branco R."/>
            <person name="Eusebio N."/>
            <person name="Adriana R."/>
            <person name="Vieira A."/>
            <person name="Brugerolle De Fraissinette N."/>
            <person name="Rezende De Castro R."/>
            <person name="Schneider M.P."/>
            <person name="Vasconcelos V."/>
            <person name="Leao P.N."/>
        </authorList>
    </citation>
    <scope>NUCLEOTIDE SEQUENCE</scope>
    <source>
        <strain evidence="2">LEGE 06105</strain>
    </source>
</reference>
<dbReference type="EMBL" id="JADEWL010000061">
    <property type="protein sequence ID" value="MBE9214481.1"/>
    <property type="molecule type" value="Genomic_DNA"/>
</dbReference>
<gene>
    <name evidence="2" type="ORF">IQ247_17705</name>
</gene>
<dbReference type="RefSeq" id="WP_193922336.1">
    <property type="nucleotide sequence ID" value="NZ_JADEWL010000061.1"/>
</dbReference>
<proteinExistence type="predicted"/>
<organism evidence="2 3">
    <name type="scientific">Plectonema cf. radiosum LEGE 06105</name>
    <dbReference type="NCBI Taxonomy" id="945769"/>
    <lineage>
        <taxon>Bacteria</taxon>
        <taxon>Bacillati</taxon>
        <taxon>Cyanobacteriota</taxon>
        <taxon>Cyanophyceae</taxon>
        <taxon>Oscillatoriophycideae</taxon>
        <taxon>Oscillatoriales</taxon>
        <taxon>Microcoleaceae</taxon>
        <taxon>Plectonema</taxon>
    </lineage>
</organism>
<keyword evidence="3" id="KW-1185">Reference proteome</keyword>
<comment type="caution">
    <text evidence="2">The sequence shown here is derived from an EMBL/GenBank/DDBJ whole genome shotgun (WGS) entry which is preliminary data.</text>
</comment>
<keyword evidence="1" id="KW-1133">Transmembrane helix</keyword>
<evidence type="ECO:0000256" key="1">
    <source>
        <dbReference type="SAM" id="Phobius"/>
    </source>
</evidence>
<evidence type="ECO:0000313" key="2">
    <source>
        <dbReference type="EMBL" id="MBE9214481.1"/>
    </source>
</evidence>
<keyword evidence="1" id="KW-0472">Membrane</keyword>
<accession>A0A8J7FIR1</accession>
<dbReference type="InterPro" id="IPR011322">
    <property type="entry name" value="N-reg_PII-like_a/b"/>
</dbReference>
<keyword evidence="1" id="KW-0812">Transmembrane</keyword>
<feature type="transmembrane region" description="Helical" evidence="1">
    <location>
        <begin position="140"/>
        <end position="161"/>
    </location>
</feature>
<protein>
    <submittedName>
        <fullName evidence="2">DUF2007 domain-containing protein</fullName>
    </submittedName>
</protein>